<dbReference type="Proteomes" id="UP000230066">
    <property type="component" value="Unassembled WGS sequence"/>
</dbReference>
<evidence type="ECO:0000256" key="2">
    <source>
        <dbReference type="SAM" id="MobiDB-lite"/>
    </source>
</evidence>
<dbReference type="AlphaFoldDB" id="A0A4E0RL14"/>
<evidence type="ECO:0000313" key="4">
    <source>
        <dbReference type="Proteomes" id="UP000230066"/>
    </source>
</evidence>
<comment type="caution">
    <text evidence="3">The sequence shown here is derived from an EMBL/GenBank/DDBJ whole genome shotgun (WGS) entry which is preliminary data.</text>
</comment>
<sequence length="421" mass="47378">MGRVRFLRESFCFRCNSVLTLHFQEKLAVSCLSHFSMLTLKDHLSVVDGDDKVKALEERSKMIIANKNQQNEYFLKTEKERAKLYSNIVNNVTSKVFMEKLPTSGIANGFEAHESRTSGPETARTMFNLLGQSDDNPSLTKGRDTSFEGRLLVQVEPKFYSLKGSPSYSGWKGIEGCHSPRGSADDTWSSAPTKSQTVIDDDQLAQQAKQLRLYSYPYLIQSTKSWAEKEAEKTANRVRQLRRRQNFAKAERQRVRLAREFVEDSLKSRKIKEAVEKQLRKNIEKSADHVMPTKKTNSLDGVAEIATVEISNATTTSKCMAMASGDNCDQPTDTSSDSNGEEHDSSSSSAPSLDENLQSTWNGVVSQLNGRVPRLCLCAPSFGWTVQRPPWSSCAHNCPFYRRPHAYIKALFDYVRSVQGN</sequence>
<keyword evidence="4" id="KW-1185">Reference proteome</keyword>
<organism evidence="3 4">
    <name type="scientific">Fasciola hepatica</name>
    <name type="common">Liver fluke</name>
    <dbReference type="NCBI Taxonomy" id="6192"/>
    <lineage>
        <taxon>Eukaryota</taxon>
        <taxon>Metazoa</taxon>
        <taxon>Spiralia</taxon>
        <taxon>Lophotrochozoa</taxon>
        <taxon>Platyhelminthes</taxon>
        <taxon>Trematoda</taxon>
        <taxon>Digenea</taxon>
        <taxon>Plagiorchiida</taxon>
        <taxon>Echinostomata</taxon>
        <taxon>Echinostomatoidea</taxon>
        <taxon>Fasciolidae</taxon>
        <taxon>Fasciola</taxon>
    </lineage>
</organism>
<protein>
    <submittedName>
        <fullName evidence="3">Uncharacterized protein</fullName>
    </submittedName>
</protein>
<feature type="region of interest" description="Disordered" evidence="2">
    <location>
        <begin position="324"/>
        <end position="356"/>
    </location>
</feature>
<dbReference type="EMBL" id="JXXN02000479">
    <property type="protein sequence ID" value="THD27261.1"/>
    <property type="molecule type" value="Genomic_DNA"/>
</dbReference>
<feature type="compositionally biased region" description="Low complexity" evidence="2">
    <location>
        <begin position="346"/>
        <end position="355"/>
    </location>
</feature>
<proteinExistence type="predicted"/>
<evidence type="ECO:0000313" key="3">
    <source>
        <dbReference type="EMBL" id="THD27261.1"/>
    </source>
</evidence>
<keyword evidence="1" id="KW-0175">Coiled coil</keyword>
<accession>A0A4E0RL14</accession>
<feature type="coiled-coil region" evidence="1">
    <location>
        <begin position="224"/>
        <end position="251"/>
    </location>
</feature>
<gene>
    <name evidence="3" type="ORF">D915_001890</name>
</gene>
<reference evidence="3" key="1">
    <citation type="submission" date="2019-03" db="EMBL/GenBank/DDBJ databases">
        <title>Improved annotation for the trematode Fasciola hepatica.</title>
        <authorList>
            <person name="Choi Y.-J."/>
            <person name="Martin J."/>
            <person name="Mitreva M."/>
        </authorList>
    </citation>
    <scope>NUCLEOTIDE SEQUENCE [LARGE SCALE GENOMIC DNA]</scope>
</reference>
<evidence type="ECO:0000256" key="1">
    <source>
        <dbReference type="SAM" id="Coils"/>
    </source>
</evidence>
<name>A0A4E0RL14_FASHE</name>